<name>A0ABX2AZE7_9BACT</name>
<sequence length="33" mass="3601">MKESKKDFFRLVIQGLIGLLTAVATALGMQSCM</sequence>
<proteinExistence type="predicted"/>
<dbReference type="InterPro" id="IPR045505">
    <property type="entry name" value="DUF6486"/>
</dbReference>
<dbReference type="Proteomes" id="UP000820977">
    <property type="component" value="Unassembled WGS sequence"/>
</dbReference>
<gene>
    <name evidence="1" type="ORF">HPS54_02435</name>
</gene>
<accession>A0ABX2AZE7</accession>
<comment type="caution">
    <text evidence="1">The sequence shown here is derived from an EMBL/GenBank/DDBJ whole genome shotgun (WGS) entry which is preliminary data.</text>
</comment>
<evidence type="ECO:0000313" key="2">
    <source>
        <dbReference type="Proteomes" id="UP000820977"/>
    </source>
</evidence>
<keyword evidence="2" id="KW-1185">Reference proteome</keyword>
<dbReference type="Pfam" id="PF20096">
    <property type="entry name" value="DUF6486"/>
    <property type="match status" value="1"/>
</dbReference>
<organism evidence="1 2">
    <name type="scientific">Xylanibacter caecicola</name>
    <dbReference type="NCBI Taxonomy" id="2736294"/>
    <lineage>
        <taxon>Bacteria</taxon>
        <taxon>Pseudomonadati</taxon>
        <taxon>Bacteroidota</taxon>
        <taxon>Bacteroidia</taxon>
        <taxon>Bacteroidales</taxon>
        <taxon>Prevotellaceae</taxon>
        <taxon>Xylanibacter</taxon>
    </lineage>
</organism>
<evidence type="ECO:0000313" key="1">
    <source>
        <dbReference type="EMBL" id="NPE24388.1"/>
    </source>
</evidence>
<dbReference type="EMBL" id="JABKKJ010000002">
    <property type="protein sequence ID" value="NPE24388.1"/>
    <property type="molecule type" value="Genomic_DNA"/>
</dbReference>
<dbReference type="RefSeq" id="WP_172343883.1">
    <property type="nucleotide sequence ID" value="NZ_CASYYZ010000012.1"/>
</dbReference>
<dbReference type="NCBIfam" id="NF033879">
    <property type="entry name" value="smalltalk"/>
    <property type="match status" value="1"/>
</dbReference>
<reference evidence="1 2" key="1">
    <citation type="submission" date="2020-05" db="EMBL/GenBank/DDBJ databases">
        <title>Distinct polysaccharide utilization as determinants for interspecies competition between intestinal Prevotella spp.</title>
        <authorList>
            <person name="Galvez E.J.C."/>
            <person name="Iljazovic A."/>
            <person name="Strowig T."/>
        </authorList>
    </citation>
    <scope>NUCLEOTIDE SEQUENCE [LARGE SCALE GENOMIC DNA]</scope>
    <source>
        <strain evidence="1 2">PCHR</strain>
    </source>
</reference>
<protein>
    <submittedName>
        <fullName evidence="1">Smalltalk protein</fullName>
    </submittedName>
</protein>
<dbReference type="PROSITE" id="PS51257">
    <property type="entry name" value="PROKAR_LIPOPROTEIN"/>
    <property type="match status" value="1"/>
</dbReference>